<dbReference type="Pfam" id="PF01565">
    <property type="entry name" value="FAD_binding_4"/>
    <property type="match status" value="1"/>
</dbReference>
<keyword evidence="2" id="KW-0285">Flavoprotein</keyword>
<comment type="cofactor">
    <cofactor evidence="1">
        <name>FAD</name>
        <dbReference type="ChEBI" id="CHEBI:57692"/>
    </cofactor>
</comment>
<dbReference type="GO" id="GO:0022904">
    <property type="term" value="P:respiratory electron transport chain"/>
    <property type="evidence" value="ECO:0007669"/>
    <property type="project" value="TreeGrafter"/>
</dbReference>
<gene>
    <name evidence="5" type="ORF">LEP1GSC037_5416</name>
</gene>
<evidence type="ECO:0000313" key="6">
    <source>
        <dbReference type="Proteomes" id="UP000012128"/>
    </source>
</evidence>
<dbReference type="InterPro" id="IPR051264">
    <property type="entry name" value="FAD-oxidored/transferase_4"/>
</dbReference>
<accession>M6G797</accession>
<dbReference type="PROSITE" id="PS51387">
    <property type="entry name" value="FAD_PCMH"/>
    <property type="match status" value="1"/>
</dbReference>
<evidence type="ECO:0000256" key="2">
    <source>
        <dbReference type="ARBA" id="ARBA00022827"/>
    </source>
</evidence>
<feature type="domain" description="FAD-binding PCMH-type" evidence="4">
    <location>
        <begin position="46"/>
        <end position="122"/>
    </location>
</feature>
<name>M6G797_LEPIR</name>
<evidence type="ECO:0000256" key="3">
    <source>
        <dbReference type="ARBA" id="ARBA00023002"/>
    </source>
</evidence>
<dbReference type="PANTHER" id="PTHR43716">
    <property type="entry name" value="D-2-HYDROXYGLUTARATE DEHYDROGENASE, MITOCHONDRIAL"/>
    <property type="match status" value="1"/>
</dbReference>
<evidence type="ECO:0000256" key="1">
    <source>
        <dbReference type="ARBA" id="ARBA00001974"/>
    </source>
</evidence>
<reference evidence="5 6" key="1">
    <citation type="submission" date="2013-01" db="EMBL/GenBank/DDBJ databases">
        <authorList>
            <person name="Harkins D.M."/>
            <person name="Durkin A.S."/>
            <person name="Brinkac L.M."/>
            <person name="Haft D.H."/>
            <person name="Selengut J.D."/>
            <person name="Sanka R."/>
            <person name="DePew J."/>
            <person name="Purushe J."/>
            <person name="Hospenthal D.R."/>
            <person name="Murray C.K."/>
            <person name="Pimentel G."/>
            <person name="Wasfy M."/>
            <person name="Parker T."/>
            <person name="Miller R.S."/>
            <person name="Vinetz J.M."/>
            <person name="Sutton G.G."/>
            <person name="Nierman W.C."/>
            <person name="Fouts D.E."/>
        </authorList>
    </citation>
    <scope>NUCLEOTIDE SEQUENCE [LARGE SCALE GENOMIC DNA]</scope>
    <source>
        <strain evidence="5 6">2006001854</strain>
    </source>
</reference>
<dbReference type="Proteomes" id="UP000012128">
    <property type="component" value="Unassembled WGS sequence"/>
</dbReference>
<dbReference type="InterPro" id="IPR036318">
    <property type="entry name" value="FAD-bd_PCMH-like_sf"/>
</dbReference>
<dbReference type="InterPro" id="IPR016167">
    <property type="entry name" value="FAD-bd_PCMH_sub1"/>
</dbReference>
<sequence length="122" mass="13795">MSMTTNFTINKSELKSLIGPGKIFFRDDPEFDETTFLSFGTDRTKVYQPDFDILAFPTTTEEVAKIIKYAYENEISIVPSGGRTGYAGGAIAKNKELVLSLSKMDKVLDFDPFLEVSKYRRE</sequence>
<proteinExistence type="predicted"/>
<dbReference type="GO" id="GO:0071949">
    <property type="term" value="F:FAD binding"/>
    <property type="evidence" value="ECO:0007669"/>
    <property type="project" value="InterPro"/>
</dbReference>
<dbReference type="Gene3D" id="3.30.43.10">
    <property type="entry name" value="Uridine Diphospho-n-acetylenolpyruvylglucosamine Reductase, domain 2"/>
    <property type="match status" value="1"/>
</dbReference>
<organism evidence="5 6">
    <name type="scientific">Leptospira interrogans str. 2006001854</name>
    <dbReference type="NCBI Taxonomy" id="1001590"/>
    <lineage>
        <taxon>Bacteria</taxon>
        <taxon>Pseudomonadati</taxon>
        <taxon>Spirochaetota</taxon>
        <taxon>Spirochaetia</taxon>
        <taxon>Leptospirales</taxon>
        <taxon>Leptospiraceae</taxon>
        <taxon>Leptospira</taxon>
    </lineage>
</organism>
<evidence type="ECO:0000259" key="4">
    <source>
        <dbReference type="PROSITE" id="PS51387"/>
    </source>
</evidence>
<dbReference type="InterPro" id="IPR006094">
    <property type="entry name" value="Oxid_FAD_bind_N"/>
</dbReference>
<dbReference type="GO" id="GO:0016491">
    <property type="term" value="F:oxidoreductase activity"/>
    <property type="evidence" value="ECO:0007669"/>
    <property type="project" value="UniProtKB-KW"/>
</dbReference>
<evidence type="ECO:0000313" key="5">
    <source>
        <dbReference type="EMBL" id="EMM80630.1"/>
    </source>
</evidence>
<dbReference type="AlphaFoldDB" id="M6G797"/>
<protein>
    <submittedName>
        <fullName evidence="5">FAD binding domain protein</fullName>
    </submittedName>
</protein>
<comment type="caution">
    <text evidence="5">The sequence shown here is derived from an EMBL/GenBank/DDBJ whole genome shotgun (WGS) entry which is preliminary data.</text>
</comment>
<dbReference type="PANTHER" id="PTHR43716:SF1">
    <property type="entry name" value="D-2-HYDROXYGLUTARATE DEHYDROGENASE, MITOCHONDRIAL"/>
    <property type="match status" value="1"/>
</dbReference>
<dbReference type="EMBL" id="AFLW02000186">
    <property type="protein sequence ID" value="EMM80630.1"/>
    <property type="molecule type" value="Genomic_DNA"/>
</dbReference>
<dbReference type="SUPFAM" id="SSF56176">
    <property type="entry name" value="FAD-binding/transporter-associated domain-like"/>
    <property type="match status" value="1"/>
</dbReference>
<dbReference type="InterPro" id="IPR016166">
    <property type="entry name" value="FAD-bd_PCMH"/>
</dbReference>
<keyword evidence="2" id="KW-0274">FAD</keyword>
<keyword evidence="3" id="KW-0560">Oxidoreductase</keyword>